<accession>A0A2Z4AKA6</accession>
<reference evidence="6 7" key="1">
    <citation type="submission" date="2018-06" db="EMBL/GenBank/DDBJ databases">
        <title>Draft Genome Sequence of a Novel Marine Bacterium Related to the Verrucomicrobia.</title>
        <authorList>
            <person name="Vosseberg J."/>
            <person name="Martijn J."/>
            <person name="Ettema T.J.G."/>
        </authorList>
    </citation>
    <scope>NUCLEOTIDE SEQUENCE [LARGE SCALE GENOMIC DNA]</scope>
    <source>
        <strain evidence="6">TARA_B100001123</strain>
    </source>
</reference>
<dbReference type="InterPro" id="IPR011701">
    <property type="entry name" value="MFS"/>
</dbReference>
<dbReference type="PANTHER" id="PTHR43129">
    <property type="entry name" value="FOSMIDOMYCIN RESISTANCE PROTEIN"/>
    <property type="match status" value="1"/>
</dbReference>
<feature type="transmembrane region" description="Helical" evidence="4">
    <location>
        <begin position="104"/>
        <end position="125"/>
    </location>
</feature>
<dbReference type="Proteomes" id="UP000247465">
    <property type="component" value="Chromosome"/>
</dbReference>
<evidence type="ECO:0000256" key="4">
    <source>
        <dbReference type="SAM" id="Phobius"/>
    </source>
</evidence>
<sequence>MLWPILPLIIERLDLQLAMAGFLGTILSMCNLTQPFMGIWGDRMRRRNLILGGALLAAIFVPLLGLASNYLTLAVFLALGGLGVAAFHPQAFSLAGDLSADRRAFGIALFTFGGTLGIVFSPLWIPLFVESFGIRSLFFLSLPGVCAVLIVSLYVPLENASTARVSFHSLLQSIRRSASPLSLIAIVVVLRTITFVGFGFYITQLANDRGLSLVEGGMILAIYNFAGVSGSLLAGYLANPRNSKAIVWISIFMASPTLFAYLQTEGLVSYFWLTLGGLGIMASNSILVALAQEVAPENAAFASSIPLGFSWGLAALSLPLVGFFADRFGLANALQFLALLPILAAFFALFLPARRQIMKSKAHQA</sequence>
<dbReference type="GO" id="GO:0022857">
    <property type="term" value="F:transmembrane transporter activity"/>
    <property type="evidence" value="ECO:0007669"/>
    <property type="project" value="InterPro"/>
</dbReference>
<feature type="domain" description="Major facilitator superfamily (MFS) profile" evidence="5">
    <location>
        <begin position="1"/>
        <end position="356"/>
    </location>
</feature>
<feature type="transmembrane region" description="Helical" evidence="4">
    <location>
        <begin position="15"/>
        <end position="37"/>
    </location>
</feature>
<feature type="transmembrane region" description="Helical" evidence="4">
    <location>
        <begin position="245"/>
        <end position="264"/>
    </location>
</feature>
<dbReference type="InterPro" id="IPR036259">
    <property type="entry name" value="MFS_trans_sf"/>
</dbReference>
<name>A0A2Z4AKA6_9BACT</name>
<keyword evidence="3 4" id="KW-0472">Membrane</keyword>
<feature type="transmembrane region" description="Helical" evidence="4">
    <location>
        <begin position="178"/>
        <end position="202"/>
    </location>
</feature>
<dbReference type="AlphaFoldDB" id="A0A2Z4AKA6"/>
<keyword evidence="1 4" id="KW-0812">Transmembrane</keyword>
<feature type="transmembrane region" description="Helical" evidence="4">
    <location>
        <begin position="137"/>
        <end position="157"/>
    </location>
</feature>
<feature type="transmembrane region" description="Helical" evidence="4">
    <location>
        <begin position="270"/>
        <end position="291"/>
    </location>
</feature>
<dbReference type="SUPFAM" id="SSF103473">
    <property type="entry name" value="MFS general substrate transporter"/>
    <property type="match status" value="1"/>
</dbReference>
<proteinExistence type="predicted"/>
<dbReference type="Gene3D" id="1.20.1250.20">
    <property type="entry name" value="MFS general substrate transporter like domains"/>
    <property type="match status" value="1"/>
</dbReference>
<feature type="transmembrane region" description="Helical" evidence="4">
    <location>
        <begin position="73"/>
        <end position="92"/>
    </location>
</feature>
<keyword evidence="2 4" id="KW-1133">Transmembrane helix</keyword>
<organism evidence="6 7">
    <name type="scientific">Candidatus Moanibacter tarae</name>
    <dbReference type="NCBI Taxonomy" id="2200854"/>
    <lineage>
        <taxon>Bacteria</taxon>
        <taxon>Pseudomonadati</taxon>
        <taxon>Verrucomicrobiota</taxon>
        <taxon>Opitutia</taxon>
        <taxon>Puniceicoccales</taxon>
        <taxon>Puniceicoccales incertae sedis</taxon>
        <taxon>Candidatus Moanibacter</taxon>
    </lineage>
</organism>
<feature type="transmembrane region" description="Helical" evidence="4">
    <location>
        <begin position="49"/>
        <end position="67"/>
    </location>
</feature>
<feature type="transmembrane region" description="Helical" evidence="4">
    <location>
        <begin position="330"/>
        <end position="351"/>
    </location>
</feature>
<gene>
    <name evidence="6" type="primary">fsr</name>
    <name evidence="6" type="ORF">DF168_02149</name>
</gene>
<dbReference type="EMBL" id="CP029803">
    <property type="protein sequence ID" value="AWT60924.1"/>
    <property type="molecule type" value="Genomic_DNA"/>
</dbReference>
<evidence type="ECO:0000256" key="3">
    <source>
        <dbReference type="ARBA" id="ARBA00023136"/>
    </source>
</evidence>
<dbReference type="GO" id="GO:0005886">
    <property type="term" value="C:plasma membrane"/>
    <property type="evidence" value="ECO:0007669"/>
    <property type="project" value="TreeGrafter"/>
</dbReference>
<dbReference type="PROSITE" id="PS50850">
    <property type="entry name" value="MFS"/>
    <property type="match status" value="1"/>
</dbReference>
<feature type="transmembrane region" description="Helical" evidence="4">
    <location>
        <begin position="217"/>
        <end position="238"/>
    </location>
</feature>
<evidence type="ECO:0000313" key="6">
    <source>
        <dbReference type="EMBL" id="AWT60924.1"/>
    </source>
</evidence>
<evidence type="ECO:0000256" key="2">
    <source>
        <dbReference type="ARBA" id="ARBA00022989"/>
    </source>
</evidence>
<dbReference type="PANTHER" id="PTHR43129:SF1">
    <property type="entry name" value="FOSMIDOMYCIN RESISTANCE PROTEIN"/>
    <property type="match status" value="1"/>
</dbReference>
<evidence type="ECO:0000256" key="1">
    <source>
        <dbReference type="ARBA" id="ARBA00022692"/>
    </source>
</evidence>
<dbReference type="Pfam" id="PF07690">
    <property type="entry name" value="MFS_1"/>
    <property type="match status" value="1"/>
</dbReference>
<feature type="transmembrane region" description="Helical" evidence="4">
    <location>
        <begin position="303"/>
        <end position="324"/>
    </location>
</feature>
<dbReference type="CDD" id="cd17478">
    <property type="entry name" value="MFS_FsR"/>
    <property type="match status" value="1"/>
</dbReference>
<evidence type="ECO:0000259" key="5">
    <source>
        <dbReference type="PROSITE" id="PS50850"/>
    </source>
</evidence>
<evidence type="ECO:0000313" key="7">
    <source>
        <dbReference type="Proteomes" id="UP000247465"/>
    </source>
</evidence>
<dbReference type="InterPro" id="IPR020846">
    <property type="entry name" value="MFS_dom"/>
</dbReference>
<protein>
    <submittedName>
        <fullName evidence="6">Fosmidomycin resistance protein</fullName>
    </submittedName>
</protein>
<dbReference type="KEGG" id="mtar:DF168_02149"/>